<protein>
    <submittedName>
        <fullName evidence="2">Uncharacterized protein</fullName>
    </submittedName>
</protein>
<feature type="region of interest" description="Disordered" evidence="1">
    <location>
        <begin position="120"/>
        <end position="142"/>
    </location>
</feature>
<dbReference type="AlphaFoldDB" id="A0AAV9ZFE0"/>
<evidence type="ECO:0000313" key="2">
    <source>
        <dbReference type="EMBL" id="KAK6980864.1"/>
    </source>
</evidence>
<evidence type="ECO:0000313" key="3">
    <source>
        <dbReference type="Proteomes" id="UP001362999"/>
    </source>
</evidence>
<dbReference type="EMBL" id="JAWWNJ010000156">
    <property type="protein sequence ID" value="KAK6980864.1"/>
    <property type="molecule type" value="Genomic_DNA"/>
</dbReference>
<sequence>MADEDENSAECNDCGQAFPLRQGTGLCPKCVKLQPLDLNSREYADIQKWPQCTVCGITRRNMVPASSDSIQTCGSTACLKAAVGEGPAPLGPSLAANAAFESNQRRVQLMRERLKKFGPQAKGAAGTTLTTASLQSHENGGGAPGEPKIWICWQVLFKVRLSSQPKAIAASLGYHAKGWAVSLFMPDIKAEIVKVINTEWCSLKGTPLLPPQRAGGRIDFSFLKTVPYCAGVAGIAYGTFTQTPQLAFTNTKRCCGQRPTPLPPQPPPQLPHKSRIQVILVGATTSCDPRLPSNTSSVVRTVSPYLVNLQLARSTKLFPPLVLSKFEVYYEGQMFAGSLRCVASGSSGVGFEVEVTP</sequence>
<keyword evidence="3" id="KW-1185">Reference proteome</keyword>
<accession>A0AAV9ZFE0</accession>
<gene>
    <name evidence="2" type="ORF">R3P38DRAFT_3465753</name>
</gene>
<organism evidence="2 3">
    <name type="scientific">Favolaschia claudopus</name>
    <dbReference type="NCBI Taxonomy" id="2862362"/>
    <lineage>
        <taxon>Eukaryota</taxon>
        <taxon>Fungi</taxon>
        <taxon>Dikarya</taxon>
        <taxon>Basidiomycota</taxon>
        <taxon>Agaricomycotina</taxon>
        <taxon>Agaricomycetes</taxon>
        <taxon>Agaricomycetidae</taxon>
        <taxon>Agaricales</taxon>
        <taxon>Marasmiineae</taxon>
        <taxon>Mycenaceae</taxon>
        <taxon>Favolaschia</taxon>
    </lineage>
</organism>
<feature type="compositionally biased region" description="Low complexity" evidence="1">
    <location>
        <begin position="120"/>
        <end position="136"/>
    </location>
</feature>
<proteinExistence type="predicted"/>
<evidence type="ECO:0000256" key="1">
    <source>
        <dbReference type="SAM" id="MobiDB-lite"/>
    </source>
</evidence>
<reference evidence="2 3" key="1">
    <citation type="journal article" date="2024" name="J Genomics">
        <title>Draft genome sequencing and assembly of Favolaschia claudopus CIRM-BRFM 2984 isolated from oak limbs.</title>
        <authorList>
            <person name="Navarro D."/>
            <person name="Drula E."/>
            <person name="Chaduli D."/>
            <person name="Cazenave R."/>
            <person name="Ahrendt S."/>
            <person name="Wang J."/>
            <person name="Lipzen A."/>
            <person name="Daum C."/>
            <person name="Barry K."/>
            <person name="Grigoriev I.V."/>
            <person name="Favel A."/>
            <person name="Rosso M.N."/>
            <person name="Martin F."/>
        </authorList>
    </citation>
    <scope>NUCLEOTIDE SEQUENCE [LARGE SCALE GENOMIC DNA]</scope>
    <source>
        <strain evidence="2 3">CIRM-BRFM 2984</strain>
    </source>
</reference>
<dbReference type="Proteomes" id="UP001362999">
    <property type="component" value="Unassembled WGS sequence"/>
</dbReference>
<name>A0AAV9ZFE0_9AGAR</name>
<comment type="caution">
    <text evidence="2">The sequence shown here is derived from an EMBL/GenBank/DDBJ whole genome shotgun (WGS) entry which is preliminary data.</text>
</comment>